<evidence type="ECO:0000256" key="6">
    <source>
        <dbReference type="SAM" id="MobiDB-lite"/>
    </source>
</evidence>
<sequence length="654" mass="74734">MSGIRALYLFAPVAEGGQHALIYERRFPSVEVCARSVQTHNYVNLSKLKKVEELLKEQIIKRSSQEVDTHSQFVQLNRTICCYSVRAKNKVICPFLLMRSNRFILIVLLLMENANSEIPSVEAVNSANKLLYYNFMQDFLTYMEGKMAKRGSCLLTHYGLGNYNKVVVLQKIGTMGDAYITSTIPFGRFLGGRNSPFMDYLDGDMYKKGDVLQSTFFPFYNFLMLANREKSVHLGKDAPTVSCTYLPQGGSECGLPEGKLQFTTPSQKSGSDEDRLLSSDNFEDSNSSGETLENLPSAFAKRKEPNDVLYINAKPPFVSLTNGTRTNKKIRETFFKLLVKFYNLISRKNLLRKGIQGETSNPPNEHYHLYLFLLYIYSSLLRKNEQTAIENYCAQNESLRISRGNIQTYVPIYVHERSKRSPTHLIIREELTGFVTSSANRTAEVKGEIILQCDDERYLDVDLTLQMDNHVYDVYAADFVNVEKRGQLLHIQVTTKHTTNTVLTYYYRDVPSPLIGFYTIKKSSEKCAQVDVTLQWNRNAPSIRFDKKMTEPFFVRLPFHGEIVDHTLKCNLGKIKIEGKQEIKWTLLDLPRQSRASLSGTVQLNHADMDEKQLAAEVHLLSKCTYSKTAVTHVSEEIHPEQFFHTRGLKLLSS</sequence>
<dbReference type="GO" id="GO:0005829">
    <property type="term" value="C:cytosol"/>
    <property type="evidence" value="ECO:0007669"/>
    <property type="project" value="TreeGrafter"/>
</dbReference>
<evidence type="ECO:0000256" key="2">
    <source>
        <dbReference type="ARBA" id="ARBA00022448"/>
    </source>
</evidence>
<reference evidence="9" key="2">
    <citation type="submission" date="2016-05" db="EMBL/GenBank/DDBJ databases">
        <authorList>
            <person name="Lavstsen T."/>
            <person name="Jespersen J.S."/>
        </authorList>
    </citation>
    <scope>NUCLEOTIDE SEQUENCE [LARGE SCALE GENOMIC DNA]</scope>
</reference>
<evidence type="ECO:0000313" key="8">
    <source>
        <dbReference type="EMBL" id="SBO21660.1"/>
    </source>
</evidence>
<comment type="subcellular location">
    <subcellularLocation>
        <location evidence="5">Endomembrane system</location>
        <topology evidence="5">Peripheral membrane protein</topology>
        <orientation evidence="5">Cytoplasmic side</orientation>
    </subcellularLocation>
</comment>
<dbReference type="SUPFAM" id="SSF49447">
    <property type="entry name" value="Second domain of Mu2 adaptin subunit (ap50) of ap2 adaptor"/>
    <property type="match status" value="1"/>
</dbReference>
<evidence type="ECO:0000313" key="11">
    <source>
        <dbReference type="Proteomes" id="UP000182142"/>
    </source>
</evidence>
<evidence type="ECO:0000259" key="7">
    <source>
        <dbReference type="PROSITE" id="PS51072"/>
    </source>
</evidence>
<evidence type="ECO:0000256" key="1">
    <source>
        <dbReference type="ARBA" id="ARBA00005324"/>
    </source>
</evidence>
<feature type="domain" description="MHD" evidence="7">
    <location>
        <begin position="420"/>
        <end position="654"/>
    </location>
</feature>
<keyword evidence="3" id="KW-0653">Protein transport</keyword>
<dbReference type="VEuPathDB" id="PlasmoDB:PKNH_1020700"/>
<protein>
    <recommendedName>
        <fullName evidence="7">MHD domain-containing protein</fullName>
    </recommendedName>
</protein>
<keyword evidence="2" id="KW-0813">Transport</keyword>
<accession>A0A1A7VJB1</accession>
<evidence type="ECO:0000256" key="5">
    <source>
        <dbReference type="ARBA" id="ARBA00029433"/>
    </source>
</evidence>
<evidence type="ECO:0000256" key="4">
    <source>
        <dbReference type="ARBA" id="ARBA00023136"/>
    </source>
</evidence>
<proteinExistence type="inferred from homology"/>
<organism evidence="9 11">
    <name type="scientific">Plasmodium knowlesi (strain H)</name>
    <dbReference type="NCBI Taxonomy" id="5851"/>
    <lineage>
        <taxon>Eukaryota</taxon>
        <taxon>Sar</taxon>
        <taxon>Alveolata</taxon>
        <taxon>Apicomplexa</taxon>
        <taxon>Aconoidasida</taxon>
        <taxon>Haemosporida</taxon>
        <taxon>Plasmodiidae</taxon>
        <taxon>Plasmodium</taxon>
        <taxon>Plasmodium (Plasmodium)</taxon>
    </lineage>
</organism>
<keyword evidence="4" id="KW-0472">Membrane</keyword>
<dbReference type="Proteomes" id="UP000182142">
    <property type="component" value="Unassembled WGS sequence"/>
</dbReference>
<evidence type="ECO:0000256" key="3">
    <source>
        <dbReference type="ARBA" id="ARBA00022927"/>
    </source>
</evidence>
<comment type="similarity">
    <text evidence="1">Belongs to the adaptor complexes medium subunit family.</text>
</comment>
<dbReference type="GO" id="GO:0016197">
    <property type="term" value="P:endosomal transport"/>
    <property type="evidence" value="ECO:0007669"/>
    <property type="project" value="TreeGrafter"/>
</dbReference>
<dbReference type="InterPro" id="IPR039591">
    <property type="entry name" value="AP5M1"/>
</dbReference>
<dbReference type="AlphaFoldDB" id="A0A1A7VJB1"/>
<dbReference type="EMBL" id="CWHQ02000004">
    <property type="protein sequence ID" value="SBO21660.1"/>
    <property type="molecule type" value="Genomic_DNA"/>
</dbReference>
<dbReference type="GO" id="GO:0030119">
    <property type="term" value="C:AP-type membrane coat adaptor complex"/>
    <property type="evidence" value="ECO:0007669"/>
    <property type="project" value="TreeGrafter"/>
</dbReference>
<gene>
    <name evidence="8" type="ORF">PKNA1_C2_1020700</name>
    <name evidence="9" type="ORF">PKNA1_H1_1020700</name>
</gene>
<feature type="compositionally biased region" description="Polar residues" evidence="6">
    <location>
        <begin position="278"/>
        <end position="291"/>
    </location>
</feature>
<dbReference type="GO" id="GO:0005770">
    <property type="term" value="C:late endosome"/>
    <property type="evidence" value="ECO:0007669"/>
    <property type="project" value="TreeGrafter"/>
</dbReference>
<reference evidence="10 11" key="1">
    <citation type="submission" date="2016-05" db="EMBL/GenBank/DDBJ databases">
        <authorList>
            <person name="Sharaf H."/>
        </authorList>
    </citation>
    <scope>NUCLEOTIDE SEQUENCE [LARGE SCALE GENOMIC DNA]</scope>
    <source>
        <strain evidence="10 11">H</strain>
    </source>
</reference>
<dbReference type="PROSITE" id="PS51072">
    <property type="entry name" value="MHD"/>
    <property type="match status" value="1"/>
</dbReference>
<dbReference type="OrthoDB" id="370767at2759"/>
<evidence type="ECO:0000313" key="9">
    <source>
        <dbReference type="EMBL" id="SBO22015.1"/>
    </source>
</evidence>
<name>A0A1A7VJB1_PLAKH</name>
<feature type="region of interest" description="Disordered" evidence="6">
    <location>
        <begin position="262"/>
        <end position="297"/>
    </location>
</feature>
<dbReference type="GO" id="GO:0015031">
    <property type="term" value="P:protein transport"/>
    <property type="evidence" value="ECO:0007669"/>
    <property type="project" value="UniProtKB-KW"/>
</dbReference>
<dbReference type="InterPro" id="IPR028565">
    <property type="entry name" value="MHD"/>
</dbReference>
<dbReference type="PANTHER" id="PTHR16082">
    <property type="entry name" value="AP-5 COMPLEX SUBUNIT MU-1"/>
    <property type="match status" value="1"/>
</dbReference>
<dbReference type="GO" id="GO:0005764">
    <property type="term" value="C:lysosome"/>
    <property type="evidence" value="ECO:0007669"/>
    <property type="project" value="TreeGrafter"/>
</dbReference>
<dbReference type="Proteomes" id="UP000182128">
    <property type="component" value="Unassembled WGS sequence"/>
</dbReference>
<dbReference type="PANTHER" id="PTHR16082:SF2">
    <property type="entry name" value="AP-5 COMPLEX SUBUNIT MU-1"/>
    <property type="match status" value="1"/>
</dbReference>
<dbReference type="InterPro" id="IPR036168">
    <property type="entry name" value="AP2_Mu_C_sf"/>
</dbReference>
<evidence type="ECO:0000313" key="10">
    <source>
        <dbReference type="Proteomes" id="UP000182128"/>
    </source>
</evidence>
<dbReference type="EMBL" id="CWHR02000003">
    <property type="protein sequence ID" value="SBO22015.1"/>
    <property type="molecule type" value="Genomic_DNA"/>
</dbReference>
<dbReference type="Gene3D" id="2.60.40.1170">
    <property type="entry name" value="Mu homology domain, subdomain B"/>
    <property type="match status" value="2"/>
</dbReference>